<dbReference type="Bgee" id="ENSGACG00000003141">
    <property type="expression patterns" value="Expressed in embryo"/>
</dbReference>
<reference evidence="2" key="1">
    <citation type="submission" date="2006-01" db="EMBL/GenBank/DDBJ databases">
        <authorList>
            <person name="Lindblad-Toh K."/>
            <person name="Mauceli E."/>
            <person name="Grabherr M."/>
            <person name="Chang J.L."/>
            <person name="Lander E.S."/>
        </authorList>
    </citation>
    <scope>NUCLEOTIDE SEQUENCE [LARGE SCALE GENOMIC DNA]</scope>
</reference>
<dbReference type="CDD" id="cd02440">
    <property type="entry name" value="AdoMet_MTases"/>
    <property type="match status" value="1"/>
</dbReference>
<dbReference type="OMA" id="RTERYME"/>
<dbReference type="GO" id="GO:0008757">
    <property type="term" value="F:S-adenosylmethionine-dependent methyltransferase activity"/>
    <property type="evidence" value="ECO:0007669"/>
    <property type="project" value="InterPro"/>
</dbReference>
<dbReference type="SUPFAM" id="SSF53335">
    <property type="entry name" value="S-adenosyl-L-methionine-dependent methyltransferases"/>
    <property type="match status" value="1"/>
</dbReference>
<protein>
    <recommendedName>
        <fullName evidence="1">Methyltransferase type 11 domain-containing protein</fullName>
    </recommendedName>
</protein>
<evidence type="ECO:0000259" key="1">
    <source>
        <dbReference type="Pfam" id="PF08241"/>
    </source>
</evidence>
<organism evidence="2">
    <name type="scientific">Gasterosteus aculeatus</name>
    <name type="common">Three-spined stickleback</name>
    <dbReference type="NCBI Taxonomy" id="69293"/>
    <lineage>
        <taxon>Eukaryota</taxon>
        <taxon>Metazoa</taxon>
        <taxon>Chordata</taxon>
        <taxon>Craniata</taxon>
        <taxon>Vertebrata</taxon>
        <taxon>Euteleostomi</taxon>
        <taxon>Actinopterygii</taxon>
        <taxon>Neopterygii</taxon>
        <taxon>Teleostei</taxon>
        <taxon>Neoteleostei</taxon>
        <taxon>Acanthomorphata</taxon>
        <taxon>Eupercaria</taxon>
        <taxon>Perciformes</taxon>
        <taxon>Cottioidei</taxon>
        <taxon>Gasterosteales</taxon>
        <taxon>Gasterosteidae</taxon>
        <taxon>Gasterosteus</taxon>
    </lineage>
</organism>
<dbReference type="Ensembl" id="ENSGACT00000004125.1">
    <property type="protein sequence ID" value="ENSGACP00000004111.1"/>
    <property type="gene ID" value="ENSGACG00000003141.1"/>
</dbReference>
<dbReference type="Gene3D" id="3.40.50.150">
    <property type="entry name" value="Vaccinia Virus protein VP39"/>
    <property type="match status" value="1"/>
</dbReference>
<dbReference type="PANTHER" id="PTHR43591">
    <property type="entry name" value="METHYLTRANSFERASE"/>
    <property type="match status" value="1"/>
</dbReference>
<sequence>KMNENRSTGKQGFFNDHVILSLHSCKSTDAKHRVQFYDSWAENYEKDASLMCYRAPHLAVDFLSSSFSGSRGAARVLDVACGSGLVAKLMLELGFKHFVGVDGSQGMLDQAAKTGIYEELRLALLGAEPLPAKIGAFDVVIMVGALDPGFAPVSVVRELCQAAKPGGLICMSRGDHRGPAGREYKKDLEAELQLMEEEDLWSPVGLKRTNRYMKDPHLKPEEIQQLQLEECYLSGTAYLYKKHSR</sequence>
<accession>G3NFK6</accession>
<evidence type="ECO:0000313" key="2">
    <source>
        <dbReference type="Ensembl" id="ENSGACP00000004111.1"/>
    </source>
</evidence>
<dbReference type="STRING" id="69293.ENSGACP00000004111"/>
<reference evidence="2" key="2">
    <citation type="submission" date="2024-04" db="UniProtKB">
        <authorList>
            <consortium name="Ensembl"/>
        </authorList>
    </citation>
    <scope>IDENTIFICATION</scope>
</reference>
<feature type="domain" description="Methyltransferase type 11" evidence="1">
    <location>
        <begin position="77"/>
        <end position="170"/>
    </location>
</feature>
<dbReference type="AlphaFoldDB" id="G3NFK6"/>
<dbReference type="InParanoid" id="G3NFK6"/>
<dbReference type="eggNOG" id="KOG1541">
    <property type="taxonomic scope" value="Eukaryota"/>
</dbReference>
<name>G3NFK6_GASAC</name>
<dbReference type="InterPro" id="IPR013216">
    <property type="entry name" value="Methyltransf_11"/>
</dbReference>
<proteinExistence type="predicted"/>
<dbReference type="PANTHER" id="PTHR43591:SF101">
    <property type="entry name" value="METHYLTRANSFERASE-LIKE PROTEIN 27"/>
    <property type="match status" value="1"/>
</dbReference>
<dbReference type="Pfam" id="PF08241">
    <property type="entry name" value="Methyltransf_11"/>
    <property type="match status" value="1"/>
</dbReference>
<dbReference type="InterPro" id="IPR029063">
    <property type="entry name" value="SAM-dependent_MTases_sf"/>
</dbReference>